<feature type="domain" description="Radical SAM core" evidence="8">
    <location>
        <begin position="14"/>
        <end position="224"/>
    </location>
</feature>
<dbReference type="InterPro" id="IPR023913">
    <property type="entry name" value="MftC"/>
</dbReference>
<dbReference type="EMBL" id="CAEZUK010000121">
    <property type="protein sequence ID" value="CAB4602235.1"/>
    <property type="molecule type" value="Genomic_DNA"/>
</dbReference>
<dbReference type="NCBIfam" id="TIGR03962">
    <property type="entry name" value="mycofact_rSAM"/>
    <property type="match status" value="1"/>
</dbReference>
<protein>
    <submittedName>
        <fullName evidence="10">Unannotated protein</fullName>
    </submittedName>
</protein>
<dbReference type="SFLD" id="SFLDG01067">
    <property type="entry name" value="SPASM/twitch_domain_containing"/>
    <property type="match status" value="1"/>
</dbReference>
<dbReference type="InterPro" id="IPR017200">
    <property type="entry name" value="PqqE-like"/>
</dbReference>
<evidence type="ECO:0000256" key="1">
    <source>
        <dbReference type="ARBA" id="ARBA00001966"/>
    </source>
</evidence>
<keyword evidence="3" id="KW-0949">S-adenosyl-L-methionine</keyword>
<dbReference type="Pfam" id="PF04055">
    <property type="entry name" value="Radical_SAM"/>
    <property type="match status" value="1"/>
</dbReference>
<dbReference type="InterPro" id="IPR034480">
    <property type="entry name" value="Heme_synthase-like"/>
</dbReference>
<name>A0A6J7W2Y1_9ZZZZ</name>
<proteinExistence type="predicted"/>
<accession>A0A6J7W2Y1</accession>
<gene>
    <name evidence="9" type="ORF">UFOPK1820_00813</name>
    <name evidence="10" type="ORF">UFOPK4422_01521</name>
</gene>
<keyword evidence="2" id="KW-0004">4Fe-4S</keyword>
<evidence type="ECO:0000259" key="8">
    <source>
        <dbReference type="PROSITE" id="PS51918"/>
    </source>
</evidence>
<evidence type="ECO:0000256" key="5">
    <source>
        <dbReference type="ARBA" id="ARBA00023004"/>
    </source>
</evidence>
<dbReference type="EMBL" id="CAFBRX010000205">
    <property type="protein sequence ID" value="CAB5134014.1"/>
    <property type="molecule type" value="Genomic_DNA"/>
</dbReference>
<keyword evidence="4" id="KW-0479">Metal-binding</keyword>
<organism evidence="10">
    <name type="scientific">freshwater metagenome</name>
    <dbReference type="NCBI Taxonomy" id="449393"/>
    <lineage>
        <taxon>unclassified sequences</taxon>
        <taxon>metagenomes</taxon>
        <taxon>ecological metagenomes</taxon>
    </lineage>
</organism>
<dbReference type="PANTHER" id="PTHR11228">
    <property type="entry name" value="RADICAL SAM DOMAIN PROTEIN"/>
    <property type="match status" value="1"/>
</dbReference>
<dbReference type="SFLD" id="SFLDG01385">
    <property type="entry name" value="heme_carboxy_lyase_like"/>
    <property type="match status" value="1"/>
</dbReference>
<dbReference type="SFLD" id="SFLDF00316">
    <property type="entry name" value="C-terminal_tyrosine_decarboxyl"/>
    <property type="match status" value="1"/>
</dbReference>
<evidence type="ECO:0000256" key="3">
    <source>
        <dbReference type="ARBA" id="ARBA00022691"/>
    </source>
</evidence>
<dbReference type="InterPro" id="IPR013785">
    <property type="entry name" value="Aldolase_TIM"/>
</dbReference>
<dbReference type="Gene3D" id="3.20.20.70">
    <property type="entry name" value="Aldolase class I"/>
    <property type="match status" value="1"/>
</dbReference>
<keyword evidence="6" id="KW-0411">Iron-sulfur</keyword>
<dbReference type="CDD" id="cd21123">
    <property type="entry name" value="SPASM_MftC-like"/>
    <property type="match status" value="1"/>
</dbReference>
<evidence type="ECO:0000256" key="4">
    <source>
        <dbReference type="ARBA" id="ARBA00022723"/>
    </source>
</evidence>
<evidence type="ECO:0000256" key="6">
    <source>
        <dbReference type="ARBA" id="ARBA00023014"/>
    </source>
</evidence>
<dbReference type="GO" id="GO:0051539">
    <property type="term" value="F:4 iron, 4 sulfur cluster binding"/>
    <property type="evidence" value="ECO:0007669"/>
    <property type="project" value="UniProtKB-KW"/>
</dbReference>
<dbReference type="FunFam" id="3.20.20.70:FF:000188">
    <property type="entry name" value="Mycofactocin radical SAM maturase MftC"/>
    <property type="match status" value="1"/>
</dbReference>
<dbReference type="SUPFAM" id="SSF102114">
    <property type="entry name" value="Radical SAM enzymes"/>
    <property type="match status" value="1"/>
</dbReference>
<evidence type="ECO:0000256" key="7">
    <source>
        <dbReference type="ARBA" id="ARBA00023239"/>
    </source>
</evidence>
<dbReference type="NCBIfam" id="TIGR04085">
    <property type="entry name" value="rSAM_more_4Fe4S"/>
    <property type="match status" value="1"/>
</dbReference>
<reference evidence="10" key="1">
    <citation type="submission" date="2020-05" db="EMBL/GenBank/DDBJ databases">
        <authorList>
            <person name="Chiriac C."/>
            <person name="Salcher M."/>
            <person name="Ghai R."/>
            <person name="Kavagutti S V."/>
        </authorList>
    </citation>
    <scope>NUCLEOTIDE SEQUENCE</scope>
</reference>
<dbReference type="GO" id="GO:0046872">
    <property type="term" value="F:metal ion binding"/>
    <property type="evidence" value="ECO:0007669"/>
    <property type="project" value="UniProtKB-KW"/>
</dbReference>
<keyword evidence="7" id="KW-0456">Lyase</keyword>
<dbReference type="PANTHER" id="PTHR11228:SF7">
    <property type="entry name" value="PQQA PEPTIDE CYCLASE"/>
    <property type="match status" value="1"/>
</dbReference>
<evidence type="ECO:0000256" key="2">
    <source>
        <dbReference type="ARBA" id="ARBA00022485"/>
    </source>
</evidence>
<dbReference type="InterPro" id="IPR007197">
    <property type="entry name" value="rSAM"/>
</dbReference>
<dbReference type="Pfam" id="PF13186">
    <property type="entry name" value="SPASM"/>
    <property type="match status" value="1"/>
</dbReference>
<dbReference type="InterPro" id="IPR023885">
    <property type="entry name" value="4Fe4S-binding_SPASM_dom"/>
</dbReference>
<dbReference type="AlphaFoldDB" id="A0A6J7W2Y1"/>
<keyword evidence="5" id="KW-0408">Iron</keyword>
<dbReference type="SFLD" id="SFLDG01386">
    <property type="entry name" value="main_SPASM_domain-containing"/>
    <property type="match status" value="1"/>
</dbReference>
<dbReference type="InterPro" id="IPR058240">
    <property type="entry name" value="rSAM_sf"/>
</dbReference>
<evidence type="ECO:0000313" key="9">
    <source>
        <dbReference type="EMBL" id="CAB4602235.1"/>
    </source>
</evidence>
<evidence type="ECO:0000313" key="10">
    <source>
        <dbReference type="EMBL" id="CAB5134014.1"/>
    </source>
</evidence>
<dbReference type="GO" id="GO:0003824">
    <property type="term" value="F:catalytic activity"/>
    <property type="evidence" value="ECO:0007669"/>
    <property type="project" value="InterPro"/>
</dbReference>
<comment type="cofactor">
    <cofactor evidence="1">
        <name>[4Fe-4S] cluster</name>
        <dbReference type="ChEBI" id="CHEBI:49883"/>
    </cofactor>
</comment>
<sequence length="376" mass="40946">MSAKSLVEEMKRGLDAPICLTWELTYACNLQCVHCLSSSGQRDERELSTDEAKKILDELRDLQVFYINIGGGEPMVRRDFFELLEYSVSNGIGVKFSTNGAFIDEEKAQRLAAMDYLDIQISLDGVDAATNDAVRGEGSHAMAIRAMDNLKAANFGQFKISVVVTRHNVSQLDEFKALADFYGAQLRITRLRPAGRGADTWHELHPTNAQQREIYDWLLKHGENVLTGDSFFHLNAFGEALPGLNMCGAGRVVCLIDPIGDVYACPFVIHDEFKAGNVRDEGGFSKVWKQSDLFLSLREPQSAGACASCGAFDACQGGCMAAKFFTGLPLDGPDPECVAGDADEALSVIARGSAPKPGMDHSKPITLTRKKLPVGA</sequence>
<dbReference type="CDD" id="cd01335">
    <property type="entry name" value="Radical_SAM"/>
    <property type="match status" value="1"/>
</dbReference>
<dbReference type="SFLD" id="SFLDS00029">
    <property type="entry name" value="Radical_SAM"/>
    <property type="match status" value="1"/>
</dbReference>
<dbReference type="PIRSF" id="PIRSF037420">
    <property type="entry name" value="PQQ_syn_pqqE"/>
    <property type="match status" value="1"/>
</dbReference>
<dbReference type="InterPro" id="IPR050377">
    <property type="entry name" value="Radical_SAM_PqqE_MftC-like"/>
</dbReference>
<dbReference type="PROSITE" id="PS51918">
    <property type="entry name" value="RADICAL_SAM"/>
    <property type="match status" value="1"/>
</dbReference>